<comment type="caution">
    <text evidence="2">The sequence shown here is derived from an EMBL/GenBank/DDBJ whole genome shotgun (WGS) entry which is preliminary data.</text>
</comment>
<dbReference type="PANTHER" id="PTHR43685">
    <property type="entry name" value="GLYCOSYLTRANSFERASE"/>
    <property type="match status" value="1"/>
</dbReference>
<organism evidence="2 3">
    <name type="scientific">Erythrobacter ramosus</name>
    <dbReference type="NCBI Taxonomy" id="35811"/>
    <lineage>
        <taxon>Bacteria</taxon>
        <taxon>Pseudomonadati</taxon>
        <taxon>Pseudomonadota</taxon>
        <taxon>Alphaproteobacteria</taxon>
        <taxon>Sphingomonadales</taxon>
        <taxon>Erythrobacteraceae</taxon>
        <taxon>Erythrobacter/Porphyrobacter group</taxon>
        <taxon>Erythrobacter</taxon>
    </lineage>
</organism>
<evidence type="ECO:0000313" key="2">
    <source>
        <dbReference type="EMBL" id="MXP39949.1"/>
    </source>
</evidence>
<evidence type="ECO:0000259" key="1">
    <source>
        <dbReference type="Pfam" id="PF00535"/>
    </source>
</evidence>
<dbReference type="Proteomes" id="UP000430021">
    <property type="component" value="Unassembled WGS sequence"/>
</dbReference>
<dbReference type="InterPro" id="IPR001173">
    <property type="entry name" value="Glyco_trans_2-like"/>
</dbReference>
<keyword evidence="2" id="KW-0808">Transferase</keyword>
<dbReference type="Gene3D" id="3.90.550.10">
    <property type="entry name" value="Spore Coat Polysaccharide Biosynthesis Protein SpsA, Chain A"/>
    <property type="match status" value="1"/>
</dbReference>
<dbReference type="InterPro" id="IPR050834">
    <property type="entry name" value="Glycosyltransf_2"/>
</dbReference>
<gene>
    <name evidence="2" type="ORF">GRI59_15180</name>
</gene>
<name>A0A6I4UQN2_9SPHN</name>
<dbReference type="PANTHER" id="PTHR43685:SF2">
    <property type="entry name" value="GLYCOSYLTRANSFERASE 2-LIKE DOMAIN-CONTAINING PROTEIN"/>
    <property type="match status" value="1"/>
</dbReference>
<dbReference type="RefSeq" id="WP_160762102.1">
    <property type="nucleotide sequence ID" value="NZ_BAAADZ010000003.1"/>
</dbReference>
<dbReference type="EMBL" id="WTYB01000006">
    <property type="protein sequence ID" value="MXP39949.1"/>
    <property type="molecule type" value="Genomic_DNA"/>
</dbReference>
<protein>
    <submittedName>
        <fullName evidence="2">Glycosyltransferase</fullName>
    </submittedName>
</protein>
<evidence type="ECO:0000313" key="3">
    <source>
        <dbReference type="Proteomes" id="UP000430021"/>
    </source>
</evidence>
<sequence length="316" mass="35147">MPKTSILIPAFNAARWIAVAVESALIQCAGDVEVIVVDDGSTDDTNSVLRAYGDRIHFESRPNRGATKARNRLLELATAEWIQYLDADDFLLPHKIEGQLAILNAEPDVDVLYGPVILEWQGQSGVTTELLEIPEPHDPWAQLALWQLPQTGSPLFRKEALIDVGGWREEQPCCQEHELYLRLLMAGKRFRYADAGGAVYRRFETGTLSTTNIARVWRERLKIEGRLEVHLREAGLLTLSRQWAINQARFEIARSAWHEARGIAVEAHAAIGNSGADFMPQGTAAPAGYRALYRLLGFSAAEHIADATRSLRSVLS</sequence>
<feature type="domain" description="Glycosyltransferase 2-like" evidence="1">
    <location>
        <begin position="5"/>
        <end position="114"/>
    </location>
</feature>
<dbReference type="GO" id="GO:0016740">
    <property type="term" value="F:transferase activity"/>
    <property type="evidence" value="ECO:0007669"/>
    <property type="project" value="UniProtKB-KW"/>
</dbReference>
<proteinExistence type="predicted"/>
<dbReference type="AlphaFoldDB" id="A0A6I4UQN2"/>
<dbReference type="OrthoDB" id="9813349at2"/>
<accession>A0A6I4UQN2</accession>
<dbReference type="Pfam" id="PF00535">
    <property type="entry name" value="Glycos_transf_2"/>
    <property type="match status" value="1"/>
</dbReference>
<dbReference type="InterPro" id="IPR029044">
    <property type="entry name" value="Nucleotide-diphossugar_trans"/>
</dbReference>
<reference evidence="2 3" key="1">
    <citation type="submission" date="2019-12" db="EMBL/GenBank/DDBJ databases">
        <title>Genomic-based taxomic classification of the family Erythrobacteraceae.</title>
        <authorList>
            <person name="Xu L."/>
        </authorList>
    </citation>
    <scope>NUCLEOTIDE SEQUENCE [LARGE SCALE GENOMIC DNA]</scope>
    <source>
        <strain evidence="2 3">JCM 10282</strain>
    </source>
</reference>
<dbReference type="SUPFAM" id="SSF53448">
    <property type="entry name" value="Nucleotide-diphospho-sugar transferases"/>
    <property type="match status" value="1"/>
</dbReference>